<reference evidence="2" key="1">
    <citation type="submission" date="2022-11" db="UniProtKB">
        <authorList>
            <consortium name="WormBaseParasite"/>
        </authorList>
    </citation>
    <scope>IDENTIFICATION</scope>
</reference>
<name>A0A914LGS1_MELIC</name>
<proteinExistence type="predicted"/>
<dbReference type="Proteomes" id="UP000887563">
    <property type="component" value="Unplaced"/>
</dbReference>
<organism evidence="1 2">
    <name type="scientific">Meloidogyne incognita</name>
    <name type="common">Southern root-knot nematode worm</name>
    <name type="synonym">Oxyuris incognita</name>
    <dbReference type="NCBI Taxonomy" id="6306"/>
    <lineage>
        <taxon>Eukaryota</taxon>
        <taxon>Metazoa</taxon>
        <taxon>Ecdysozoa</taxon>
        <taxon>Nematoda</taxon>
        <taxon>Chromadorea</taxon>
        <taxon>Rhabditida</taxon>
        <taxon>Tylenchina</taxon>
        <taxon>Tylenchomorpha</taxon>
        <taxon>Tylenchoidea</taxon>
        <taxon>Meloidogynidae</taxon>
        <taxon>Meloidogyninae</taxon>
        <taxon>Meloidogyne</taxon>
        <taxon>Meloidogyne incognita group</taxon>
    </lineage>
</organism>
<evidence type="ECO:0000313" key="1">
    <source>
        <dbReference type="Proteomes" id="UP000887563"/>
    </source>
</evidence>
<dbReference type="AlphaFoldDB" id="A0A914LGS1"/>
<sequence>MPRNIFYFIHNTRGKRLFMKRCLIDIVPSKRTKGSRILNQISKQKFCTQNRTY</sequence>
<accession>A0A914LGS1</accession>
<evidence type="ECO:0000313" key="2">
    <source>
        <dbReference type="WBParaSite" id="Minc3s00511g13549"/>
    </source>
</evidence>
<keyword evidence="1" id="KW-1185">Reference proteome</keyword>
<protein>
    <submittedName>
        <fullName evidence="2">Uncharacterized protein</fullName>
    </submittedName>
</protein>
<dbReference type="WBParaSite" id="Minc3s00511g13549">
    <property type="protein sequence ID" value="Minc3s00511g13549"/>
    <property type="gene ID" value="Minc3s00511g13549"/>
</dbReference>